<organism evidence="1">
    <name type="scientific">Acinetobacter pittii</name>
    <name type="common">Acinetobacter genomosp. 3</name>
    <dbReference type="NCBI Taxonomy" id="48296"/>
    <lineage>
        <taxon>Bacteria</taxon>
        <taxon>Pseudomonadati</taxon>
        <taxon>Pseudomonadota</taxon>
        <taxon>Gammaproteobacteria</taxon>
        <taxon>Moraxellales</taxon>
        <taxon>Moraxellaceae</taxon>
        <taxon>Acinetobacter</taxon>
        <taxon>Acinetobacter calcoaceticus/baumannii complex</taxon>
    </lineage>
</organism>
<keyword evidence="1" id="KW-0614">Plasmid</keyword>
<geneLocation type="plasmid" evidence="1">
    <name>pMS32-1</name>
</geneLocation>
<accession>K9C9Q0</accession>
<proteinExistence type="predicted"/>
<name>A0A075M9C0_ACIPI</name>
<dbReference type="RefSeq" id="WP_000882919.1">
    <property type="nucleotide sequence ID" value="NZ_AMST01000097.1"/>
</dbReference>
<sequence length="68" mass="8171">MLDALNNHDVPNDEKREILCKSYPEVYKNHYMPALLKPSPHQYSEEVLLRDFEAVIKFYKQAWFIKCI</sequence>
<protein>
    <submittedName>
        <fullName evidence="1">Uncharacterized protein</fullName>
    </submittedName>
</protein>
<reference evidence="1" key="1">
    <citation type="submission" date="2014-03" db="EMBL/GenBank/DDBJ databases">
        <authorList>
            <person name="Huang T.-W."/>
            <person name="Lai J.-F."/>
            <person name="Liao T.-L."/>
            <person name="Lin A.-C."/>
            <person name="Chen Y.-T."/>
            <person name="Tsai S.-F."/>
            <person name="Lauderdale T.-L."/>
        </authorList>
    </citation>
    <scope>NUCLEOTIDE SEQUENCE</scope>
    <source>
        <strain evidence="1">MS32</strain>
        <plasmid evidence="1">pMS32-1</plasmid>
    </source>
</reference>
<dbReference type="AlphaFoldDB" id="A0A075M9C0"/>
<dbReference type="EMBL" id="KJ616405">
    <property type="protein sequence ID" value="AIF77179.1"/>
    <property type="molecule type" value="Genomic_DNA"/>
</dbReference>
<accession>A0A075M9C0</accession>
<evidence type="ECO:0000313" key="1">
    <source>
        <dbReference type="EMBL" id="AIF77179.1"/>
    </source>
</evidence>